<dbReference type="PANTHER" id="PTHR36505">
    <property type="entry name" value="BLR1072 PROTEIN"/>
    <property type="match status" value="1"/>
</dbReference>
<protein>
    <submittedName>
        <fullName evidence="2">PRC-barrel domain-containing protein</fullName>
    </submittedName>
    <submittedName>
        <fullName evidence="3">Photosystem reaction center subunit H</fullName>
    </submittedName>
</protein>
<dbReference type="Gene3D" id="2.30.30.240">
    <property type="entry name" value="PRC-barrel domain"/>
    <property type="match status" value="1"/>
</dbReference>
<dbReference type="SUPFAM" id="SSF50346">
    <property type="entry name" value="PRC-barrel domain"/>
    <property type="match status" value="1"/>
</dbReference>
<keyword evidence="4" id="KW-1185">Reference proteome</keyword>
<feature type="domain" description="PRC-barrel" evidence="1">
    <location>
        <begin position="2"/>
        <end position="78"/>
    </location>
</feature>
<proteinExistence type="predicted"/>
<name>A0A2A3JWA7_9RHOB</name>
<comment type="caution">
    <text evidence="3">The sequence shown here is derived from an EMBL/GenBank/DDBJ whole genome shotgun (WGS) entry which is preliminary data.</text>
</comment>
<dbReference type="InterPro" id="IPR027275">
    <property type="entry name" value="PRC-brl_dom"/>
</dbReference>
<gene>
    <name evidence="2" type="ORF">CLG85_021950</name>
    <name evidence="3" type="ORF">CLG85_13670</name>
</gene>
<evidence type="ECO:0000313" key="2">
    <source>
        <dbReference type="EMBL" id="MCT4372823.1"/>
    </source>
</evidence>
<evidence type="ECO:0000313" key="4">
    <source>
        <dbReference type="Proteomes" id="UP000217448"/>
    </source>
</evidence>
<accession>A0A2A3JWA7</accession>
<dbReference type="EMBL" id="NTHN01000215">
    <property type="protein sequence ID" value="PBD18630.1"/>
    <property type="molecule type" value="Genomic_DNA"/>
</dbReference>
<dbReference type="PANTHER" id="PTHR36505:SF1">
    <property type="entry name" value="BLR1072 PROTEIN"/>
    <property type="match status" value="1"/>
</dbReference>
<dbReference type="EMBL" id="NTHN02000057">
    <property type="protein sequence ID" value="MCT4372823.1"/>
    <property type="molecule type" value="Genomic_DNA"/>
</dbReference>
<dbReference type="InterPro" id="IPR011033">
    <property type="entry name" value="PRC_barrel-like_sf"/>
</dbReference>
<organism evidence="3">
    <name type="scientific">Alloyangia mangrovi</name>
    <dbReference type="NCBI Taxonomy" id="1779329"/>
    <lineage>
        <taxon>Bacteria</taxon>
        <taxon>Pseudomonadati</taxon>
        <taxon>Pseudomonadota</taxon>
        <taxon>Alphaproteobacteria</taxon>
        <taxon>Rhodobacterales</taxon>
        <taxon>Roseobacteraceae</taxon>
        <taxon>Alloyangia</taxon>
    </lineage>
</organism>
<reference evidence="2" key="3">
    <citation type="submission" date="2024-05" db="EMBL/GenBank/DDBJ databases">
        <title>Yangia mangrovi SAOS 153D genome.</title>
        <authorList>
            <person name="Verma A."/>
            <person name="Pal Y."/>
            <person name="Sundharam S."/>
            <person name="Bisht B."/>
            <person name="Srinivasan K."/>
        </authorList>
    </citation>
    <scope>NUCLEOTIDE SEQUENCE</scope>
    <source>
        <strain evidence="2">SAOS 153D</strain>
    </source>
</reference>
<dbReference type="Pfam" id="PF05239">
    <property type="entry name" value="PRC"/>
    <property type="match status" value="1"/>
</dbReference>
<evidence type="ECO:0000259" key="1">
    <source>
        <dbReference type="Pfam" id="PF05239"/>
    </source>
</evidence>
<dbReference type="OrthoDB" id="7274881at2"/>
<dbReference type="AlphaFoldDB" id="A0A2A3JWA7"/>
<sequence>MISSDKVNGTAVYSRSGEHVGTIDHLTIDKATGKVAYAVMGFGGFLGIGEDHHPIPWAKLSYDTSRGGYVTDITSEQLEGAPERRDDWHRDRDWEARTHDYYGVPNYWV</sequence>
<reference evidence="3" key="1">
    <citation type="submission" date="2017-09" db="EMBL/GenBank/DDBJ databases">
        <title>Yangia sp. SAOS 153D whole genome sequencing.</title>
        <authorList>
            <person name="Verma A."/>
            <person name="Krishnamurthi S."/>
        </authorList>
    </citation>
    <scope>NUCLEOTIDE SEQUENCE [LARGE SCALE GENOMIC DNA]</scope>
    <source>
        <strain evidence="3">SAOS 153D</strain>
    </source>
</reference>
<evidence type="ECO:0000313" key="3">
    <source>
        <dbReference type="EMBL" id="PBD18630.1"/>
    </source>
</evidence>
<reference evidence="4" key="2">
    <citation type="submission" date="2023-07" db="EMBL/GenBank/DDBJ databases">
        <title>Yangia mangrovi SAOS 153D genome.</title>
        <authorList>
            <person name="Verma A."/>
            <person name="Pal Y."/>
            <person name="Sundharam S."/>
            <person name="Bisht B."/>
            <person name="Srinivasan K."/>
        </authorList>
    </citation>
    <scope>NUCLEOTIDE SEQUENCE [LARGE SCALE GENOMIC DNA]</scope>
    <source>
        <strain evidence="4">SAOS 153D</strain>
    </source>
</reference>
<dbReference type="Proteomes" id="UP000217448">
    <property type="component" value="Unassembled WGS sequence"/>
</dbReference>